<proteinExistence type="predicted"/>
<gene>
    <name evidence="1" type="ORF">CINCED_3A019930</name>
</gene>
<reference evidence="1 2" key="1">
    <citation type="submission" date="2019-08" db="EMBL/GenBank/DDBJ databases">
        <authorList>
            <person name="Alioto T."/>
            <person name="Alioto T."/>
            <person name="Gomez Garrido J."/>
        </authorList>
    </citation>
    <scope>NUCLEOTIDE SEQUENCE [LARGE SCALE GENOMIC DNA]</scope>
</reference>
<evidence type="ECO:0000313" key="1">
    <source>
        <dbReference type="EMBL" id="VVC41057.1"/>
    </source>
</evidence>
<evidence type="ECO:0008006" key="3">
    <source>
        <dbReference type="Google" id="ProtNLM"/>
    </source>
</evidence>
<accession>A0A5E4NBJ2</accession>
<dbReference type="Proteomes" id="UP000325440">
    <property type="component" value="Unassembled WGS sequence"/>
</dbReference>
<dbReference type="OrthoDB" id="6778023at2759"/>
<protein>
    <recommendedName>
        <fullName evidence="3">Reverse transcriptase domain</fullName>
    </recommendedName>
</protein>
<keyword evidence="2" id="KW-1185">Reference proteome</keyword>
<dbReference type="AlphaFoldDB" id="A0A5E4NBJ2"/>
<sequence>MNINPKKTSGYDQINPKILKELSKKAMIHLTHIFNAIIRMEYVPKQWKQAQVVMVLKPGNHQNKQLHIDQFRFFQAS</sequence>
<organism evidence="1 2">
    <name type="scientific">Cinara cedri</name>
    <dbReference type="NCBI Taxonomy" id="506608"/>
    <lineage>
        <taxon>Eukaryota</taxon>
        <taxon>Metazoa</taxon>
        <taxon>Ecdysozoa</taxon>
        <taxon>Arthropoda</taxon>
        <taxon>Hexapoda</taxon>
        <taxon>Insecta</taxon>
        <taxon>Pterygota</taxon>
        <taxon>Neoptera</taxon>
        <taxon>Paraneoptera</taxon>
        <taxon>Hemiptera</taxon>
        <taxon>Sternorrhyncha</taxon>
        <taxon>Aphidomorpha</taxon>
        <taxon>Aphidoidea</taxon>
        <taxon>Aphididae</taxon>
        <taxon>Lachninae</taxon>
        <taxon>Cinara</taxon>
    </lineage>
</organism>
<evidence type="ECO:0000313" key="2">
    <source>
        <dbReference type="Proteomes" id="UP000325440"/>
    </source>
</evidence>
<name>A0A5E4NBJ2_9HEMI</name>
<dbReference type="EMBL" id="CABPRJ010001911">
    <property type="protein sequence ID" value="VVC41057.1"/>
    <property type="molecule type" value="Genomic_DNA"/>
</dbReference>